<accession>A0AAV2S3B3</accession>
<evidence type="ECO:0008006" key="3">
    <source>
        <dbReference type="Google" id="ProtNLM"/>
    </source>
</evidence>
<comment type="caution">
    <text evidence="1">The sequence shown here is derived from an EMBL/GenBank/DDBJ whole genome shotgun (WGS) entry which is preliminary data.</text>
</comment>
<evidence type="ECO:0000313" key="1">
    <source>
        <dbReference type="EMBL" id="CAL4154295.1"/>
    </source>
</evidence>
<reference evidence="1 2" key="1">
    <citation type="submission" date="2024-05" db="EMBL/GenBank/DDBJ databases">
        <authorList>
            <person name="Wallberg A."/>
        </authorList>
    </citation>
    <scope>NUCLEOTIDE SEQUENCE [LARGE SCALE GENOMIC DNA]</scope>
</reference>
<dbReference type="AlphaFoldDB" id="A0AAV2S3B3"/>
<proteinExistence type="predicted"/>
<feature type="non-terminal residue" evidence="1">
    <location>
        <position position="1"/>
    </location>
</feature>
<dbReference type="Proteomes" id="UP001497623">
    <property type="component" value="Unassembled WGS sequence"/>
</dbReference>
<name>A0AAV2S3B3_MEGNR</name>
<sequence length="184" mass="20166">DIKSSSIKVIEEIKTTINDLPIPAHQVVPAPLTCPEVTTTPCPTSNMITEGGLTVTPDLPWLTVARDRFVRFAQEINWIDAQSLCQSHGLALYQPLDIVAVAQYLEDNFSDKLYWLGAQGNGTHQVWLSGEVLDRSDPWYGTQYTNVGTSYCLYFITWSGEPAKGTVLATAPCVSTTNVDVICG</sequence>
<protein>
    <recommendedName>
        <fullName evidence="3">C-type lectin domain-containing protein</fullName>
    </recommendedName>
</protein>
<dbReference type="SUPFAM" id="SSF56436">
    <property type="entry name" value="C-type lectin-like"/>
    <property type="match status" value="1"/>
</dbReference>
<organism evidence="1 2">
    <name type="scientific">Meganyctiphanes norvegica</name>
    <name type="common">Northern krill</name>
    <name type="synonym">Thysanopoda norvegica</name>
    <dbReference type="NCBI Taxonomy" id="48144"/>
    <lineage>
        <taxon>Eukaryota</taxon>
        <taxon>Metazoa</taxon>
        <taxon>Ecdysozoa</taxon>
        <taxon>Arthropoda</taxon>
        <taxon>Crustacea</taxon>
        <taxon>Multicrustacea</taxon>
        <taxon>Malacostraca</taxon>
        <taxon>Eumalacostraca</taxon>
        <taxon>Eucarida</taxon>
        <taxon>Euphausiacea</taxon>
        <taxon>Euphausiidae</taxon>
        <taxon>Meganyctiphanes</taxon>
    </lineage>
</organism>
<evidence type="ECO:0000313" key="2">
    <source>
        <dbReference type="Proteomes" id="UP001497623"/>
    </source>
</evidence>
<dbReference type="Gene3D" id="3.10.100.10">
    <property type="entry name" value="Mannose-Binding Protein A, subunit A"/>
    <property type="match status" value="1"/>
</dbReference>
<dbReference type="EMBL" id="CAXKWB010040087">
    <property type="protein sequence ID" value="CAL4154295.1"/>
    <property type="molecule type" value="Genomic_DNA"/>
</dbReference>
<gene>
    <name evidence="1" type="ORF">MNOR_LOCUS31303</name>
</gene>
<keyword evidence="2" id="KW-1185">Reference proteome</keyword>
<dbReference type="InterPro" id="IPR016186">
    <property type="entry name" value="C-type_lectin-like/link_sf"/>
</dbReference>
<dbReference type="CDD" id="cd00037">
    <property type="entry name" value="CLECT"/>
    <property type="match status" value="1"/>
</dbReference>
<dbReference type="InterPro" id="IPR016187">
    <property type="entry name" value="CTDL_fold"/>
</dbReference>